<organism evidence="1">
    <name type="scientific">Rhizophora mucronata</name>
    <name type="common">Asiatic mangrove</name>
    <dbReference type="NCBI Taxonomy" id="61149"/>
    <lineage>
        <taxon>Eukaryota</taxon>
        <taxon>Viridiplantae</taxon>
        <taxon>Streptophyta</taxon>
        <taxon>Embryophyta</taxon>
        <taxon>Tracheophyta</taxon>
        <taxon>Spermatophyta</taxon>
        <taxon>Magnoliopsida</taxon>
        <taxon>eudicotyledons</taxon>
        <taxon>Gunneridae</taxon>
        <taxon>Pentapetalae</taxon>
        <taxon>rosids</taxon>
        <taxon>fabids</taxon>
        <taxon>Malpighiales</taxon>
        <taxon>Rhizophoraceae</taxon>
        <taxon>Rhizophora</taxon>
    </lineage>
</organism>
<reference evidence="1" key="1">
    <citation type="submission" date="2018-02" db="EMBL/GenBank/DDBJ databases">
        <title>Rhizophora mucronata_Transcriptome.</title>
        <authorList>
            <person name="Meera S.P."/>
            <person name="Sreeshan A."/>
            <person name="Augustine A."/>
        </authorList>
    </citation>
    <scope>NUCLEOTIDE SEQUENCE</scope>
    <source>
        <tissue evidence="1">Leaf</tissue>
    </source>
</reference>
<evidence type="ECO:0000313" key="1">
    <source>
        <dbReference type="EMBL" id="MBX65833.1"/>
    </source>
</evidence>
<accession>A0A2P2QFP0</accession>
<dbReference type="EMBL" id="GGEC01085349">
    <property type="protein sequence ID" value="MBX65833.1"/>
    <property type="molecule type" value="Transcribed_RNA"/>
</dbReference>
<dbReference type="AlphaFoldDB" id="A0A2P2QFP0"/>
<sequence length="56" mass="6297">MVINVVVNNNKHCQESRLLYLMLLLIRRARSKESIVAMAINIVANNNYVSMGFACG</sequence>
<name>A0A2P2QFP0_RHIMU</name>
<proteinExistence type="predicted"/>
<protein>
    <submittedName>
        <fullName evidence="1">Uncharacterized protein</fullName>
    </submittedName>
</protein>